<dbReference type="Proteomes" id="UP001149165">
    <property type="component" value="Unassembled WGS sequence"/>
</dbReference>
<sequence>MQFKLSTIVGLLAVASPVLATDAISRIDGFTVLVKDVQTTANSIELTNALSKTTDTIDRFYLLSSAERVATKVLVERRETLDADQQQAACNSFANYASAATDMLATVKEKQVDVVLVGKGYQMAAHLRTLEGVNDEFAGLLTEYLASSCKNSLTDTIKDLHKLLNSTKKAYSYGLP</sequence>
<evidence type="ECO:0000313" key="2">
    <source>
        <dbReference type="EMBL" id="KAJ5107807.1"/>
    </source>
</evidence>
<accession>A0A9W9KJN8</accession>
<feature type="chain" id="PRO_5040742167" description="Cell wall galactomannoprotein" evidence="1">
    <location>
        <begin position="21"/>
        <end position="176"/>
    </location>
</feature>
<feature type="signal peptide" evidence="1">
    <location>
        <begin position="1"/>
        <end position="20"/>
    </location>
</feature>
<reference evidence="2" key="2">
    <citation type="journal article" date="2023" name="IMA Fungus">
        <title>Comparative genomic study of the Penicillium genus elucidates a diverse pangenome and 15 lateral gene transfer events.</title>
        <authorList>
            <person name="Petersen C."/>
            <person name="Sorensen T."/>
            <person name="Nielsen M.R."/>
            <person name="Sondergaard T.E."/>
            <person name="Sorensen J.L."/>
            <person name="Fitzpatrick D.A."/>
            <person name="Frisvad J.C."/>
            <person name="Nielsen K.L."/>
        </authorList>
    </citation>
    <scope>NUCLEOTIDE SEQUENCE</scope>
    <source>
        <strain evidence="2">IBT 30069</strain>
    </source>
</reference>
<organism evidence="2 3">
    <name type="scientific">Penicillium angulare</name>
    <dbReference type="NCBI Taxonomy" id="116970"/>
    <lineage>
        <taxon>Eukaryota</taxon>
        <taxon>Fungi</taxon>
        <taxon>Dikarya</taxon>
        <taxon>Ascomycota</taxon>
        <taxon>Pezizomycotina</taxon>
        <taxon>Eurotiomycetes</taxon>
        <taxon>Eurotiomycetidae</taxon>
        <taxon>Eurotiales</taxon>
        <taxon>Aspergillaceae</taxon>
        <taxon>Penicillium</taxon>
    </lineage>
</organism>
<dbReference type="OrthoDB" id="5089392at2759"/>
<evidence type="ECO:0000256" key="1">
    <source>
        <dbReference type="SAM" id="SignalP"/>
    </source>
</evidence>
<gene>
    <name evidence="2" type="ORF">N7456_004482</name>
</gene>
<evidence type="ECO:0000313" key="3">
    <source>
        <dbReference type="Proteomes" id="UP001149165"/>
    </source>
</evidence>
<protein>
    <recommendedName>
        <fullName evidence="4">Cell wall galactomannoprotein</fullName>
    </recommendedName>
</protein>
<keyword evidence="1" id="KW-0732">Signal</keyword>
<name>A0A9W9KJN8_9EURO</name>
<keyword evidence="3" id="KW-1185">Reference proteome</keyword>
<evidence type="ECO:0008006" key="4">
    <source>
        <dbReference type="Google" id="ProtNLM"/>
    </source>
</evidence>
<reference evidence="2" key="1">
    <citation type="submission" date="2022-11" db="EMBL/GenBank/DDBJ databases">
        <authorList>
            <person name="Petersen C."/>
        </authorList>
    </citation>
    <scope>NUCLEOTIDE SEQUENCE</scope>
    <source>
        <strain evidence="2">IBT 30069</strain>
    </source>
</reference>
<comment type="caution">
    <text evidence="2">The sequence shown here is derived from an EMBL/GenBank/DDBJ whole genome shotgun (WGS) entry which is preliminary data.</text>
</comment>
<dbReference type="EMBL" id="JAPQKH010000003">
    <property type="protein sequence ID" value="KAJ5107807.1"/>
    <property type="molecule type" value="Genomic_DNA"/>
</dbReference>
<proteinExistence type="predicted"/>
<dbReference type="AlphaFoldDB" id="A0A9W9KJN8"/>